<dbReference type="Gene3D" id="3.40.50.150">
    <property type="entry name" value="Vaccinia Virus protein VP39"/>
    <property type="match status" value="1"/>
</dbReference>
<dbReference type="SUPFAM" id="SSF53335">
    <property type="entry name" value="S-adenosyl-L-methionine-dependent methyltransferases"/>
    <property type="match status" value="1"/>
</dbReference>
<dbReference type="Pfam" id="PF08241">
    <property type="entry name" value="Methyltransf_11"/>
    <property type="match status" value="1"/>
</dbReference>
<reference evidence="3" key="1">
    <citation type="journal article" date="2014" name="Int. J. Syst. Evol. Microbiol.">
        <title>Complete genome sequence of Corynebacterium casei LMG S-19264T (=DSM 44701T), isolated from a smear-ripened cheese.</title>
        <authorList>
            <consortium name="US DOE Joint Genome Institute (JGI-PGF)"/>
            <person name="Walter F."/>
            <person name="Albersmeier A."/>
            <person name="Kalinowski J."/>
            <person name="Ruckert C."/>
        </authorList>
    </citation>
    <scope>NUCLEOTIDE SEQUENCE</scope>
    <source>
        <strain evidence="3">NBRC 110023</strain>
    </source>
</reference>
<evidence type="ECO:0000256" key="1">
    <source>
        <dbReference type="SAM" id="MobiDB-lite"/>
    </source>
</evidence>
<proteinExistence type="predicted"/>
<reference evidence="3" key="2">
    <citation type="submission" date="2023-01" db="EMBL/GenBank/DDBJ databases">
        <title>Draft genome sequence of Agaribacter marinus strain NBRC 110023.</title>
        <authorList>
            <person name="Sun Q."/>
            <person name="Mori K."/>
        </authorList>
    </citation>
    <scope>NUCLEOTIDE SEQUENCE</scope>
    <source>
        <strain evidence="3">NBRC 110023</strain>
    </source>
</reference>
<dbReference type="InterPro" id="IPR029063">
    <property type="entry name" value="SAM-dependent_MTases_sf"/>
</dbReference>
<dbReference type="Proteomes" id="UP001156601">
    <property type="component" value="Unassembled WGS sequence"/>
</dbReference>
<dbReference type="AlphaFoldDB" id="A0AA37SWK8"/>
<dbReference type="GO" id="GO:0032259">
    <property type="term" value="P:methylation"/>
    <property type="evidence" value="ECO:0007669"/>
    <property type="project" value="UniProtKB-KW"/>
</dbReference>
<keyword evidence="3" id="KW-0808">Transferase</keyword>
<dbReference type="EMBL" id="BSOT01000005">
    <property type="protein sequence ID" value="GLR69495.1"/>
    <property type="molecule type" value="Genomic_DNA"/>
</dbReference>
<evidence type="ECO:0000313" key="3">
    <source>
        <dbReference type="EMBL" id="GLR69495.1"/>
    </source>
</evidence>
<comment type="caution">
    <text evidence="3">The sequence shown here is derived from an EMBL/GenBank/DDBJ whole genome shotgun (WGS) entry which is preliminary data.</text>
</comment>
<sequence length="255" mass="29511">MLLRAAKRDEKPRYPDVWSRLSQGERVKEELERELAPVVERLFGYYLLKVGALSSELTLATSPIKHKFNFSANISESTQLCGKSNQLPIQNNSVDVFVVLAELDFAQDPHQIVREIDRSITSNGHVVIAGFNPFSLAGIMKYLPINRNNLLHQGRFFTAARVKDWLQLLDFEVIQQEQVIYSSLFMRKRLGEHSRIMRWCKRYCPWFSSMYIIVARKREIPLSPIKQKWHLKPKFNNAPATASMSNTQSSRSNKN</sequence>
<gene>
    <name evidence="3" type="ORF">GCM10007852_04030</name>
</gene>
<dbReference type="InterPro" id="IPR013216">
    <property type="entry name" value="Methyltransf_11"/>
</dbReference>
<dbReference type="GO" id="GO:0008757">
    <property type="term" value="F:S-adenosylmethionine-dependent methyltransferase activity"/>
    <property type="evidence" value="ECO:0007669"/>
    <property type="project" value="InterPro"/>
</dbReference>
<accession>A0AA37SWK8</accession>
<feature type="region of interest" description="Disordered" evidence="1">
    <location>
        <begin position="236"/>
        <end position="255"/>
    </location>
</feature>
<feature type="compositionally biased region" description="Polar residues" evidence="1">
    <location>
        <begin position="238"/>
        <end position="255"/>
    </location>
</feature>
<evidence type="ECO:0000259" key="2">
    <source>
        <dbReference type="Pfam" id="PF08241"/>
    </source>
</evidence>
<keyword evidence="4" id="KW-1185">Reference proteome</keyword>
<dbReference type="RefSeq" id="WP_284215824.1">
    <property type="nucleotide sequence ID" value="NZ_BSOT01000005.1"/>
</dbReference>
<organism evidence="3 4">
    <name type="scientific">Agaribacter marinus</name>
    <dbReference type="NCBI Taxonomy" id="1431249"/>
    <lineage>
        <taxon>Bacteria</taxon>
        <taxon>Pseudomonadati</taxon>
        <taxon>Pseudomonadota</taxon>
        <taxon>Gammaproteobacteria</taxon>
        <taxon>Alteromonadales</taxon>
        <taxon>Alteromonadaceae</taxon>
        <taxon>Agaribacter</taxon>
    </lineage>
</organism>
<feature type="domain" description="Methyltransferase type 11" evidence="2">
    <location>
        <begin position="78"/>
        <end position="128"/>
    </location>
</feature>
<name>A0AA37SWK8_9ALTE</name>
<evidence type="ECO:0000313" key="4">
    <source>
        <dbReference type="Proteomes" id="UP001156601"/>
    </source>
</evidence>
<keyword evidence="3" id="KW-0489">Methyltransferase</keyword>
<protein>
    <submittedName>
        <fullName evidence="3">Methyltransferase</fullName>
    </submittedName>
</protein>